<feature type="transmembrane region" description="Helical" evidence="1">
    <location>
        <begin position="91"/>
        <end position="113"/>
    </location>
</feature>
<feature type="transmembrane region" description="Helical" evidence="1">
    <location>
        <begin position="12"/>
        <end position="35"/>
    </location>
</feature>
<dbReference type="OrthoDB" id="6963981at2"/>
<keyword evidence="1" id="KW-0812">Transmembrane</keyword>
<proteinExistence type="predicted"/>
<keyword evidence="5" id="KW-1185">Reference proteome</keyword>
<dbReference type="EMBL" id="LT629704">
    <property type="protein sequence ID" value="SDN37670.1"/>
    <property type="molecule type" value="Genomic_DNA"/>
</dbReference>
<feature type="transmembrane region" description="Helical" evidence="1">
    <location>
        <begin position="47"/>
        <end position="70"/>
    </location>
</feature>
<evidence type="ECO:0000313" key="5">
    <source>
        <dbReference type="Proteomes" id="UP000748067"/>
    </source>
</evidence>
<gene>
    <name evidence="2" type="ORF">PSAN_44760</name>
    <name evidence="3" type="ORF">SAMN04490179_3932</name>
</gene>
<accession>A0A1H0AW23</accession>
<dbReference type="Proteomes" id="UP000182470">
    <property type="component" value="Chromosome I"/>
</dbReference>
<evidence type="ECO:0000256" key="1">
    <source>
        <dbReference type="SAM" id="Phobius"/>
    </source>
</evidence>
<name>A0A1H0AW23_9PSED</name>
<dbReference type="AlphaFoldDB" id="A0A1H0AW23"/>
<dbReference type="EMBL" id="JXDI01000002">
    <property type="protein sequence ID" value="KAF2407546.1"/>
    <property type="molecule type" value="Genomic_DNA"/>
</dbReference>
<protein>
    <submittedName>
        <fullName evidence="3">Intracellular septation protein A</fullName>
    </submittedName>
</protein>
<keyword evidence="1" id="KW-0472">Membrane</keyword>
<evidence type="ECO:0000313" key="3">
    <source>
        <dbReference type="EMBL" id="SDN37670.1"/>
    </source>
</evidence>
<feature type="transmembrane region" description="Helical" evidence="1">
    <location>
        <begin position="119"/>
        <end position="139"/>
    </location>
</feature>
<keyword evidence="1" id="KW-1133">Transmembrane helix</keyword>
<dbReference type="RefSeq" id="WP_083358573.1">
    <property type="nucleotide sequence ID" value="NZ_JXDI01000002.1"/>
</dbReference>
<reference evidence="3 4" key="2">
    <citation type="submission" date="2016-10" db="EMBL/GenBank/DDBJ databases">
        <authorList>
            <person name="de Groot N.N."/>
        </authorList>
    </citation>
    <scope>NUCLEOTIDE SEQUENCE [LARGE SCALE GENOMIC DNA]</scope>
    <source>
        <strain evidence="3 4">BS2772</strain>
    </source>
</reference>
<sequence>MIKRRFSLAFSLLWRAYVLHFMYSFLCVIVLGLTFGNRMIGSKNFLLYGPSVALGVYALLLVILEAGWRINLLRAVFGGRLKRSLAEWRTYVLLLTLLITTMATVDALIAFFAAGNVWLVYKLYGGPLLFAVGVFTIGWTQATPITLEVSTAPIENTSA</sequence>
<evidence type="ECO:0000313" key="4">
    <source>
        <dbReference type="Proteomes" id="UP000182470"/>
    </source>
</evidence>
<dbReference type="Proteomes" id="UP000748067">
    <property type="component" value="Unassembled WGS sequence"/>
</dbReference>
<reference evidence="2 5" key="1">
    <citation type="submission" date="2015-01" db="EMBL/GenBank/DDBJ databases">
        <title>Genome Sequence of Pseudomonas antarctica CMS 35.</title>
        <authorList>
            <person name="Voget S."/>
            <person name="Chow J."/>
            <person name="Daniel R."/>
            <person name="Streit W."/>
        </authorList>
    </citation>
    <scope>NUCLEOTIDE SEQUENCE [LARGE SCALE GENOMIC DNA]</scope>
    <source>
        <strain evidence="2 5">CMS 35</strain>
    </source>
</reference>
<organism evidence="3 4">
    <name type="scientific">Pseudomonas antarctica</name>
    <dbReference type="NCBI Taxonomy" id="219572"/>
    <lineage>
        <taxon>Bacteria</taxon>
        <taxon>Pseudomonadati</taxon>
        <taxon>Pseudomonadota</taxon>
        <taxon>Gammaproteobacteria</taxon>
        <taxon>Pseudomonadales</taxon>
        <taxon>Pseudomonadaceae</taxon>
        <taxon>Pseudomonas</taxon>
    </lineage>
</organism>
<evidence type="ECO:0000313" key="2">
    <source>
        <dbReference type="EMBL" id="KAF2407546.1"/>
    </source>
</evidence>